<proteinExistence type="predicted"/>
<protein>
    <submittedName>
        <fullName evidence="2">Uma2 family endonuclease</fullName>
    </submittedName>
</protein>
<feature type="domain" description="Putative restriction endonuclease" evidence="1">
    <location>
        <begin position="22"/>
        <end position="156"/>
    </location>
</feature>
<dbReference type="InterPro" id="IPR008538">
    <property type="entry name" value="Uma2"/>
</dbReference>
<dbReference type="PANTHER" id="PTHR35400">
    <property type="entry name" value="SLR1083 PROTEIN"/>
    <property type="match status" value="1"/>
</dbReference>
<evidence type="ECO:0000313" key="2">
    <source>
        <dbReference type="EMBL" id="QKW51597.1"/>
    </source>
</evidence>
<gene>
    <name evidence="2" type="ORF">HUT08_21080</name>
</gene>
<keyword evidence="2" id="KW-0540">Nuclease</keyword>
<name>A0A7H8NAU3_9ACTN</name>
<dbReference type="InterPro" id="IPR011335">
    <property type="entry name" value="Restrct_endonuc-II-like"/>
</dbReference>
<dbReference type="Proteomes" id="UP000509303">
    <property type="component" value="Chromosome"/>
</dbReference>
<accession>A0A7H8NAU3</accession>
<evidence type="ECO:0000313" key="3">
    <source>
        <dbReference type="Proteomes" id="UP000509303"/>
    </source>
</evidence>
<dbReference type="InterPro" id="IPR012296">
    <property type="entry name" value="Nuclease_put_TT1808"/>
</dbReference>
<reference evidence="2 3" key="1">
    <citation type="submission" date="2020-06" db="EMBL/GenBank/DDBJ databases">
        <title>Genome mining for natural products.</title>
        <authorList>
            <person name="Zhang B."/>
            <person name="Shi J."/>
            <person name="Ge H."/>
        </authorList>
    </citation>
    <scope>NUCLEOTIDE SEQUENCE [LARGE SCALE GENOMIC DNA]</scope>
    <source>
        <strain evidence="2 3">NA00687</strain>
    </source>
</reference>
<dbReference type="EMBL" id="CP054929">
    <property type="protein sequence ID" value="QKW51597.1"/>
    <property type="molecule type" value="Genomic_DNA"/>
</dbReference>
<keyword evidence="2" id="KW-0378">Hydrolase</keyword>
<sequence>MALSPAERVMTPLRRAAEAAEEASAPRVETIRGALVATPPPRGKHAGIINAVAKQLLGSLPAHLDAFQVASVSLPDDADDYATPDLMVCDAAFGESDDWLADPADVELVVEAVSKGNSTKDTRDMVTWYADAGIPAYLLIDPRDGTWALRTAPRDGEFPGSLRGRFGEGVELAALGLKIANDGFVRYA</sequence>
<dbReference type="Gene3D" id="3.90.1570.10">
    <property type="entry name" value="tt1808, chain A"/>
    <property type="match status" value="1"/>
</dbReference>
<dbReference type="RefSeq" id="WP_176163314.1">
    <property type="nucleotide sequence ID" value="NZ_CP054929.1"/>
</dbReference>
<dbReference type="AlphaFoldDB" id="A0A7H8NAU3"/>
<keyword evidence="2" id="KW-0255">Endonuclease</keyword>
<organism evidence="2 3">
    <name type="scientific">Streptomyces buecherae</name>
    <dbReference type="NCBI Taxonomy" id="2763006"/>
    <lineage>
        <taxon>Bacteria</taxon>
        <taxon>Bacillati</taxon>
        <taxon>Actinomycetota</taxon>
        <taxon>Actinomycetes</taxon>
        <taxon>Kitasatosporales</taxon>
        <taxon>Streptomycetaceae</taxon>
        <taxon>Streptomyces</taxon>
    </lineage>
</organism>
<dbReference type="Pfam" id="PF05685">
    <property type="entry name" value="Uma2"/>
    <property type="match status" value="1"/>
</dbReference>
<keyword evidence="3" id="KW-1185">Reference proteome</keyword>
<dbReference type="CDD" id="cd06260">
    <property type="entry name" value="DUF820-like"/>
    <property type="match status" value="1"/>
</dbReference>
<dbReference type="PANTHER" id="PTHR35400:SF3">
    <property type="entry name" value="SLL1072 PROTEIN"/>
    <property type="match status" value="1"/>
</dbReference>
<dbReference type="GO" id="GO:0004519">
    <property type="term" value="F:endonuclease activity"/>
    <property type="evidence" value="ECO:0007669"/>
    <property type="project" value="UniProtKB-KW"/>
</dbReference>
<dbReference type="SUPFAM" id="SSF52980">
    <property type="entry name" value="Restriction endonuclease-like"/>
    <property type="match status" value="1"/>
</dbReference>
<evidence type="ECO:0000259" key="1">
    <source>
        <dbReference type="Pfam" id="PF05685"/>
    </source>
</evidence>